<accession>A0A812JCP0</accession>
<evidence type="ECO:0000313" key="2">
    <source>
        <dbReference type="EMBL" id="CAE7197781.1"/>
    </source>
</evidence>
<dbReference type="Gene3D" id="2.80.10.50">
    <property type="match status" value="1"/>
</dbReference>
<dbReference type="CDD" id="cd00161">
    <property type="entry name" value="beta-trefoil_Ricin-like"/>
    <property type="match status" value="1"/>
</dbReference>
<sequence length="124" mass="14409">IHRITPWKINVTSNGYCLDASLLAGRNVYLNQECHENRNQDWYMLDGNLVSLEDGKCLDYHLGTNNVYMQECHDGRNQKWYFDEDTAYIRSEEDHKCLTMDSNGHGVNINVVMGECADENNQKF</sequence>
<dbReference type="AlphaFoldDB" id="A0A812JCP0"/>
<reference evidence="2" key="1">
    <citation type="submission" date="2021-02" db="EMBL/GenBank/DDBJ databases">
        <authorList>
            <person name="Dougan E. K."/>
            <person name="Rhodes N."/>
            <person name="Thang M."/>
            <person name="Chan C."/>
        </authorList>
    </citation>
    <scope>NUCLEOTIDE SEQUENCE</scope>
</reference>
<evidence type="ECO:0000259" key="1">
    <source>
        <dbReference type="SMART" id="SM00458"/>
    </source>
</evidence>
<protein>
    <recommendedName>
        <fullName evidence="1">Ricin B lectin domain-containing protein</fullName>
    </recommendedName>
</protein>
<name>A0A812JCP0_9DINO</name>
<dbReference type="PROSITE" id="PS50231">
    <property type="entry name" value="RICIN_B_LECTIN"/>
    <property type="match status" value="1"/>
</dbReference>
<dbReference type="SUPFAM" id="SSF50370">
    <property type="entry name" value="Ricin B-like lectins"/>
    <property type="match status" value="1"/>
</dbReference>
<feature type="domain" description="Ricin B lectin" evidence="1">
    <location>
        <begin position="7"/>
        <end position="124"/>
    </location>
</feature>
<dbReference type="Proteomes" id="UP000604046">
    <property type="component" value="Unassembled WGS sequence"/>
</dbReference>
<feature type="non-terminal residue" evidence="2">
    <location>
        <position position="1"/>
    </location>
</feature>
<evidence type="ECO:0000313" key="3">
    <source>
        <dbReference type="Proteomes" id="UP000604046"/>
    </source>
</evidence>
<gene>
    <name evidence="2" type="ORF">SNAT2548_LOCUS5639</name>
</gene>
<dbReference type="InterPro" id="IPR035992">
    <property type="entry name" value="Ricin_B-like_lectins"/>
</dbReference>
<dbReference type="Pfam" id="PF00652">
    <property type="entry name" value="Ricin_B_lectin"/>
    <property type="match status" value="1"/>
</dbReference>
<comment type="caution">
    <text evidence="2">The sequence shown here is derived from an EMBL/GenBank/DDBJ whole genome shotgun (WGS) entry which is preliminary data.</text>
</comment>
<dbReference type="EMBL" id="CAJNDS010000362">
    <property type="protein sequence ID" value="CAE7197781.1"/>
    <property type="molecule type" value="Genomic_DNA"/>
</dbReference>
<dbReference type="InterPro" id="IPR000772">
    <property type="entry name" value="Ricin_B_lectin"/>
</dbReference>
<keyword evidence="3" id="KW-1185">Reference proteome</keyword>
<feature type="non-terminal residue" evidence="2">
    <location>
        <position position="124"/>
    </location>
</feature>
<organism evidence="2 3">
    <name type="scientific">Symbiodinium natans</name>
    <dbReference type="NCBI Taxonomy" id="878477"/>
    <lineage>
        <taxon>Eukaryota</taxon>
        <taxon>Sar</taxon>
        <taxon>Alveolata</taxon>
        <taxon>Dinophyceae</taxon>
        <taxon>Suessiales</taxon>
        <taxon>Symbiodiniaceae</taxon>
        <taxon>Symbiodinium</taxon>
    </lineage>
</organism>
<dbReference type="SMART" id="SM00458">
    <property type="entry name" value="RICIN"/>
    <property type="match status" value="1"/>
</dbReference>
<proteinExistence type="predicted"/>